<dbReference type="AlphaFoldDB" id="A0A0C2J0Y7"/>
<evidence type="ECO:0000313" key="1">
    <source>
        <dbReference type="EMBL" id="KII62737.1"/>
    </source>
</evidence>
<dbReference type="EMBL" id="JWZT01004876">
    <property type="protein sequence ID" value="KII62737.1"/>
    <property type="molecule type" value="Genomic_DNA"/>
</dbReference>
<name>A0A0C2J0Y7_THEKT</name>
<dbReference type="Proteomes" id="UP000031668">
    <property type="component" value="Unassembled WGS sequence"/>
</dbReference>
<proteinExistence type="predicted"/>
<accession>A0A0C2J0Y7</accession>
<protein>
    <submittedName>
        <fullName evidence="1">Uncharacterized protein</fullName>
    </submittedName>
</protein>
<comment type="caution">
    <text evidence="1">The sequence shown here is derived from an EMBL/GenBank/DDBJ whole genome shotgun (WGS) entry which is preliminary data.</text>
</comment>
<gene>
    <name evidence="1" type="ORF">RF11_11402</name>
</gene>
<evidence type="ECO:0000313" key="2">
    <source>
        <dbReference type="Proteomes" id="UP000031668"/>
    </source>
</evidence>
<keyword evidence="2" id="KW-1185">Reference proteome</keyword>
<sequence length="148" mass="17177">MTDVVLLPTYTWRQVDTFPDLDEMKYNLMYFANTCHETFPVSYDPSQTGSMTIRFSLRVHPTATPFGEYEFSFTHQNQDHFLELEDDNGYLNLHIDFNRNRSTVLPGQPNQAFRPYVPPTHMSASRKDCAVIFVSVSNDHSTKIDIVF</sequence>
<reference evidence="1 2" key="1">
    <citation type="journal article" date="2014" name="Genome Biol. Evol.">
        <title>The genome of the myxosporean Thelohanellus kitauei shows adaptations to nutrient acquisition within its fish host.</title>
        <authorList>
            <person name="Yang Y."/>
            <person name="Xiong J."/>
            <person name="Zhou Z."/>
            <person name="Huo F."/>
            <person name="Miao W."/>
            <person name="Ran C."/>
            <person name="Liu Y."/>
            <person name="Zhang J."/>
            <person name="Feng J."/>
            <person name="Wang M."/>
            <person name="Wang M."/>
            <person name="Wang L."/>
            <person name="Yao B."/>
        </authorList>
    </citation>
    <scope>NUCLEOTIDE SEQUENCE [LARGE SCALE GENOMIC DNA]</scope>
    <source>
        <strain evidence="1">Wuqing</strain>
    </source>
</reference>
<organism evidence="1 2">
    <name type="scientific">Thelohanellus kitauei</name>
    <name type="common">Myxosporean</name>
    <dbReference type="NCBI Taxonomy" id="669202"/>
    <lineage>
        <taxon>Eukaryota</taxon>
        <taxon>Metazoa</taxon>
        <taxon>Cnidaria</taxon>
        <taxon>Myxozoa</taxon>
        <taxon>Myxosporea</taxon>
        <taxon>Bivalvulida</taxon>
        <taxon>Platysporina</taxon>
        <taxon>Myxobolidae</taxon>
        <taxon>Thelohanellus</taxon>
    </lineage>
</organism>